<dbReference type="InterPro" id="IPR019734">
    <property type="entry name" value="TPR_rpt"/>
</dbReference>
<feature type="transmembrane region" description="Helical" evidence="3">
    <location>
        <begin position="439"/>
        <end position="460"/>
    </location>
</feature>
<evidence type="ECO:0000256" key="1">
    <source>
        <dbReference type="PROSITE-ProRule" id="PRU00339"/>
    </source>
</evidence>
<feature type="coiled-coil region" evidence="2">
    <location>
        <begin position="409"/>
        <end position="436"/>
    </location>
</feature>
<comment type="caution">
    <text evidence="5">The sequence shown here is derived from an EMBL/GenBank/DDBJ whole genome shotgun (WGS) entry which is preliminary data.</text>
</comment>
<proteinExistence type="predicted"/>
<dbReference type="PANTHER" id="PTHR34220">
    <property type="entry name" value="SENSOR HISTIDINE KINASE YPDA"/>
    <property type="match status" value="1"/>
</dbReference>
<dbReference type="Gene3D" id="3.30.565.10">
    <property type="entry name" value="Histidine kinase-like ATPase, C-terminal domain"/>
    <property type="match status" value="1"/>
</dbReference>
<evidence type="ECO:0000256" key="2">
    <source>
        <dbReference type="SAM" id="Coils"/>
    </source>
</evidence>
<evidence type="ECO:0000256" key="3">
    <source>
        <dbReference type="SAM" id="Phobius"/>
    </source>
</evidence>
<accession>A0A0C1IJK0</accession>
<name>A0A0C1IJK0_9BACT</name>
<dbReference type="OrthoDB" id="607947at2"/>
<dbReference type="Proteomes" id="UP000031408">
    <property type="component" value="Unassembled WGS sequence"/>
</dbReference>
<keyword evidence="3" id="KW-0812">Transmembrane</keyword>
<dbReference type="GO" id="GO:0000155">
    <property type="term" value="F:phosphorelay sensor kinase activity"/>
    <property type="evidence" value="ECO:0007669"/>
    <property type="project" value="InterPro"/>
</dbReference>
<feature type="coiled-coil region" evidence="2">
    <location>
        <begin position="471"/>
        <end position="507"/>
    </location>
</feature>
<evidence type="ECO:0000313" key="6">
    <source>
        <dbReference type="Proteomes" id="UP000031408"/>
    </source>
</evidence>
<feature type="domain" description="Signal transduction histidine kinase internal region" evidence="4">
    <location>
        <begin position="498"/>
        <end position="576"/>
    </location>
</feature>
<reference evidence="5 6" key="1">
    <citation type="submission" date="2014-11" db="EMBL/GenBank/DDBJ databases">
        <title>Genome sequence of Flavihumibacter solisilvae 3-3.</title>
        <authorList>
            <person name="Zhou G."/>
            <person name="Li M."/>
            <person name="Wang G."/>
        </authorList>
    </citation>
    <scope>NUCLEOTIDE SEQUENCE [LARGE SCALE GENOMIC DNA]</scope>
    <source>
        <strain evidence="5 6">3-3</strain>
    </source>
</reference>
<dbReference type="InterPro" id="IPR010559">
    <property type="entry name" value="Sig_transdc_His_kin_internal"/>
</dbReference>
<dbReference type="SUPFAM" id="SSF48452">
    <property type="entry name" value="TPR-like"/>
    <property type="match status" value="3"/>
</dbReference>
<sequence length="707" mass="81570">MKLTFVIFILSIHCLQCGPCLGQKKQIDSLVEVLNTLSDTSRVDCLNELARLHIVTSHKSHGKPDTAWHYLDQAASEAIRIKYFRGIALTMQRRAWIERILLSNFPKAEEYGKQSLYWYTKTPNKEGLCYSLVETGQVIFSQSRYDEAIRFLLESFECFRKENDQAMIWPLSLTGQVYREKGEYNNAFDVFRQCLQIASNTGNERRVTQELLNIGHLYSTIESYETALLYYRKAFDRMPPKERSVFDIVNYAGALTKLKDFDSALIYYHTIDTDEIKQLNPQNLRFYLAGVGEYFLARHMYDSAQEYLSRGLTMNLGTKDHNQVKRLLLDLARNDLSTGNYKLALKNTHEGLRIAKETRSKQYIRDAYQVLYETFDRLGKEDSAYQYFKSYTMMKDTVLSDQVKGKFAAFEFEQQIEQLEKDRKLQQAKLEKMAIVRTFIIGGSIILLVLGIFVIFSINLQKKNETHRRIIAENELGMKSLESERRQAELKRHAAELEMQALRAQMNPHFIFNSLNSINRFILQNDRQQASEYLAKFSRLVRMILQNSQSPLITLEDELEALSLYLDLECLRFAQHFDYKITLHDDLEADVVKIPPLVIQPYVENAIWHGLTHKNEKGHLDIIISAEEDHLLVKILDDGVGRRRATELTAALPAQHKSMGLKITANRIALLKESNTGVPPVTIIDLVHPGGEPAGTEVNLRLPLIEN</sequence>
<protein>
    <recommendedName>
        <fullName evidence="4">Signal transduction histidine kinase internal region domain-containing protein</fullName>
    </recommendedName>
</protein>
<dbReference type="Pfam" id="PF13181">
    <property type="entry name" value="TPR_8"/>
    <property type="match status" value="1"/>
</dbReference>
<keyword evidence="6" id="KW-1185">Reference proteome</keyword>
<dbReference type="InterPro" id="IPR036890">
    <property type="entry name" value="HATPase_C_sf"/>
</dbReference>
<dbReference type="PANTHER" id="PTHR34220:SF7">
    <property type="entry name" value="SENSOR HISTIDINE KINASE YPDA"/>
    <property type="match status" value="1"/>
</dbReference>
<keyword evidence="2" id="KW-0175">Coiled coil</keyword>
<dbReference type="SUPFAM" id="SSF55874">
    <property type="entry name" value="ATPase domain of HSP90 chaperone/DNA topoisomerase II/histidine kinase"/>
    <property type="match status" value="1"/>
</dbReference>
<dbReference type="GO" id="GO:0016020">
    <property type="term" value="C:membrane"/>
    <property type="evidence" value="ECO:0007669"/>
    <property type="project" value="InterPro"/>
</dbReference>
<dbReference type="RefSeq" id="WP_082037947.1">
    <property type="nucleotide sequence ID" value="NZ_JSVC01000013.1"/>
</dbReference>
<feature type="repeat" description="TPR" evidence="1">
    <location>
        <begin position="168"/>
        <end position="201"/>
    </location>
</feature>
<dbReference type="PROSITE" id="PS50005">
    <property type="entry name" value="TPR"/>
    <property type="match status" value="2"/>
</dbReference>
<organism evidence="5 6">
    <name type="scientific">Flavihumibacter solisilvae</name>
    <dbReference type="NCBI Taxonomy" id="1349421"/>
    <lineage>
        <taxon>Bacteria</taxon>
        <taxon>Pseudomonadati</taxon>
        <taxon>Bacteroidota</taxon>
        <taxon>Chitinophagia</taxon>
        <taxon>Chitinophagales</taxon>
        <taxon>Chitinophagaceae</taxon>
        <taxon>Flavihumibacter</taxon>
    </lineage>
</organism>
<keyword evidence="3" id="KW-1133">Transmembrane helix</keyword>
<dbReference type="Pfam" id="PF06580">
    <property type="entry name" value="His_kinase"/>
    <property type="match status" value="1"/>
</dbReference>
<keyword evidence="1" id="KW-0802">TPR repeat</keyword>
<dbReference type="AlphaFoldDB" id="A0A0C1IJK0"/>
<dbReference type="EMBL" id="JSVC01000013">
    <property type="protein sequence ID" value="KIC94365.1"/>
    <property type="molecule type" value="Genomic_DNA"/>
</dbReference>
<evidence type="ECO:0000313" key="5">
    <source>
        <dbReference type="EMBL" id="KIC94365.1"/>
    </source>
</evidence>
<dbReference type="STRING" id="1349421.OI18_12140"/>
<evidence type="ECO:0000259" key="4">
    <source>
        <dbReference type="Pfam" id="PF06580"/>
    </source>
</evidence>
<keyword evidence="3" id="KW-0472">Membrane</keyword>
<dbReference type="Gene3D" id="1.25.40.10">
    <property type="entry name" value="Tetratricopeptide repeat domain"/>
    <property type="match status" value="3"/>
</dbReference>
<dbReference type="Pfam" id="PF13424">
    <property type="entry name" value="TPR_12"/>
    <property type="match status" value="1"/>
</dbReference>
<dbReference type="InterPro" id="IPR011990">
    <property type="entry name" value="TPR-like_helical_dom_sf"/>
</dbReference>
<gene>
    <name evidence="5" type="ORF">OI18_12140</name>
</gene>
<dbReference type="SMART" id="SM00028">
    <property type="entry name" value="TPR"/>
    <property type="match status" value="3"/>
</dbReference>
<dbReference type="InterPro" id="IPR050640">
    <property type="entry name" value="Bact_2-comp_sensor_kinase"/>
</dbReference>
<feature type="repeat" description="TPR" evidence="1">
    <location>
        <begin position="208"/>
        <end position="241"/>
    </location>
</feature>